<gene>
    <name evidence="2" type="ORF">MSLAZ_3064</name>
</gene>
<dbReference type="EMBL" id="CP009515">
    <property type="protein sequence ID" value="AKB76325.1"/>
    <property type="molecule type" value="Genomic_DNA"/>
</dbReference>
<dbReference type="PANTHER" id="PTHR35983">
    <property type="entry name" value="UPF0166 PROTEIN TM_0021"/>
    <property type="match status" value="1"/>
</dbReference>
<dbReference type="Pfam" id="PF02641">
    <property type="entry name" value="DUF190"/>
    <property type="match status" value="1"/>
</dbReference>
<keyword evidence="3" id="KW-1185">Reference proteome</keyword>
<sequence length="69" mass="7718">MVSALLRIYLKQNATYQGKSIHEAVLELLRDSNIRGATLLRGIEGYGTDGKIHTVNYPPLKWQACKCLS</sequence>
<name>A0A0E3WUK6_9EURY</name>
<dbReference type="InterPro" id="IPR015867">
    <property type="entry name" value="N-reg_PII/ATP_PRibTrfase_C"/>
</dbReference>
<dbReference type="SUPFAM" id="SSF54913">
    <property type="entry name" value="GlnB-like"/>
    <property type="match status" value="1"/>
</dbReference>
<dbReference type="AlphaFoldDB" id="A0A0E3WUK6"/>
<dbReference type="PANTHER" id="PTHR35983:SF1">
    <property type="entry name" value="UPF0166 PROTEIN TM_0021"/>
    <property type="match status" value="1"/>
</dbReference>
<protein>
    <submittedName>
        <fullName evidence="2">Uncharacterized protein</fullName>
    </submittedName>
</protein>
<proteinExistence type="inferred from homology"/>
<dbReference type="Gene3D" id="3.30.70.120">
    <property type="match status" value="1"/>
</dbReference>
<dbReference type="InterPro" id="IPR003793">
    <property type="entry name" value="UPF0166"/>
</dbReference>
<dbReference type="KEGG" id="mls:MSLAZ_3064"/>
<reference evidence="2 3" key="1">
    <citation type="submission" date="2014-07" db="EMBL/GenBank/DDBJ databases">
        <title>Methanogenic archaea and the global carbon cycle.</title>
        <authorList>
            <person name="Henriksen J.R."/>
            <person name="Luke J."/>
            <person name="Reinhart S."/>
            <person name="Benedict M.N."/>
            <person name="Youngblut N.D."/>
            <person name="Metcalf M.E."/>
            <person name="Whitaker R.J."/>
            <person name="Metcalf W.W."/>
        </authorList>
    </citation>
    <scope>NUCLEOTIDE SEQUENCE [LARGE SCALE GENOMIC DNA]</scope>
    <source>
        <strain evidence="2 3">Z-7289</strain>
    </source>
</reference>
<evidence type="ECO:0000256" key="1">
    <source>
        <dbReference type="ARBA" id="ARBA00010554"/>
    </source>
</evidence>
<comment type="similarity">
    <text evidence="1">Belongs to the UPF0166 family.</text>
</comment>
<dbReference type="HOGENOM" id="CLU_2766092_0_0_2"/>
<dbReference type="Proteomes" id="UP000033072">
    <property type="component" value="Chromosome"/>
</dbReference>
<evidence type="ECO:0000313" key="2">
    <source>
        <dbReference type="EMBL" id="AKB76325.1"/>
    </source>
</evidence>
<evidence type="ECO:0000313" key="3">
    <source>
        <dbReference type="Proteomes" id="UP000033072"/>
    </source>
</evidence>
<dbReference type="PATRIC" id="fig|1434111.4.peg.4042"/>
<dbReference type="GeneID" id="24807940"/>
<organism evidence="2 3">
    <name type="scientific">Methanosarcina lacustris Z-7289</name>
    <dbReference type="NCBI Taxonomy" id="1434111"/>
    <lineage>
        <taxon>Archaea</taxon>
        <taxon>Methanobacteriati</taxon>
        <taxon>Methanobacteriota</taxon>
        <taxon>Stenosarchaea group</taxon>
        <taxon>Methanomicrobia</taxon>
        <taxon>Methanosarcinales</taxon>
        <taxon>Methanosarcinaceae</taxon>
        <taxon>Methanosarcina</taxon>
    </lineage>
</organism>
<dbReference type="InterPro" id="IPR011322">
    <property type="entry name" value="N-reg_PII-like_a/b"/>
</dbReference>
<dbReference type="STRING" id="1434111.MSLAZ_3064"/>
<dbReference type="RefSeq" id="WP_048128486.1">
    <property type="nucleotide sequence ID" value="NZ_CP009515.1"/>
</dbReference>
<dbReference type="OrthoDB" id="8505at2157"/>
<accession>A0A0E3WUK6</accession>